<reference evidence="1 2" key="1">
    <citation type="journal article" date="2019" name="Int. J. Syst. Evol. Microbiol.">
        <title>The Global Catalogue of Microorganisms (GCM) 10K type strain sequencing project: providing services to taxonomists for standard genome sequencing and annotation.</title>
        <authorList>
            <consortium name="The Broad Institute Genomics Platform"/>
            <consortium name="The Broad Institute Genome Sequencing Center for Infectious Disease"/>
            <person name="Wu L."/>
            <person name="Ma J."/>
        </authorList>
    </citation>
    <scope>NUCLEOTIDE SEQUENCE [LARGE SCALE GENOMIC DNA]</scope>
    <source>
        <strain evidence="1 2">JCM 14549</strain>
    </source>
</reference>
<keyword evidence="2" id="KW-1185">Reference proteome</keyword>
<accession>A0ABN2V157</accession>
<name>A0ABN2V157_9ACTN</name>
<comment type="caution">
    <text evidence="1">The sequence shown here is derived from an EMBL/GenBank/DDBJ whole genome shotgun (WGS) entry which is preliminary data.</text>
</comment>
<dbReference type="EMBL" id="BAAANQ010000003">
    <property type="protein sequence ID" value="GAA2048334.1"/>
    <property type="molecule type" value="Genomic_DNA"/>
</dbReference>
<protein>
    <submittedName>
        <fullName evidence="1">Uncharacterized protein</fullName>
    </submittedName>
</protein>
<gene>
    <name evidence="1" type="ORF">GCM10009757_18080</name>
</gene>
<dbReference type="Proteomes" id="UP001403094">
    <property type="component" value="Unassembled WGS sequence"/>
</dbReference>
<evidence type="ECO:0000313" key="2">
    <source>
        <dbReference type="Proteomes" id="UP001403094"/>
    </source>
</evidence>
<sequence length="63" mass="7310">MCVEGIPAAQEALHGEPSRDRIDRRRLFVRLWLLLRLPERRLLPVRRLLTAVPAGTEPQHSVF</sequence>
<proteinExistence type="predicted"/>
<evidence type="ECO:0000313" key="1">
    <source>
        <dbReference type="EMBL" id="GAA2048334.1"/>
    </source>
</evidence>
<organism evidence="1 2">
    <name type="scientific">Streptomyces cheonanensis</name>
    <dbReference type="NCBI Taxonomy" id="312720"/>
    <lineage>
        <taxon>Bacteria</taxon>
        <taxon>Bacillati</taxon>
        <taxon>Actinomycetota</taxon>
        <taxon>Actinomycetes</taxon>
        <taxon>Kitasatosporales</taxon>
        <taxon>Streptomycetaceae</taxon>
        <taxon>Streptomyces</taxon>
    </lineage>
</organism>